<keyword evidence="1" id="KW-0472">Membrane</keyword>
<dbReference type="Proteomes" id="UP000075544">
    <property type="component" value="Unassembled WGS sequence"/>
</dbReference>
<comment type="caution">
    <text evidence="2">The sequence shown here is derived from an EMBL/GenBank/DDBJ whole genome shotgun (WGS) entry which is preliminary data.</text>
</comment>
<keyword evidence="1" id="KW-1133">Transmembrane helix</keyword>
<gene>
    <name evidence="2" type="ORF">AVENLUH13518_02667</name>
</gene>
<proteinExistence type="predicted"/>
<keyword evidence="1" id="KW-0812">Transmembrane</keyword>
<accession>A0A150HRC8</accession>
<organism evidence="2 3">
    <name type="scientific">Acinetobacter venetianus</name>
    <dbReference type="NCBI Taxonomy" id="52133"/>
    <lineage>
        <taxon>Bacteria</taxon>
        <taxon>Pseudomonadati</taxon>
        <taxon>Pseudomonadota</taxon>
        <taxon>Gammaproteobacteria</taxon>
        <taxon>Moraxellales</taxon>
        <taxon>Moraxellaceae</taxon>
        <taxon>Acinetobacter</taxon>
    </lineage>
</organism>
<dbReference type="RefSeq" id="WP_155721614.1">
    <property type="nucleotide sequence ID" value="NZ_JRHX01000081.1"/>
</dbReference>
<protein>
    <submittedName>
        <fullName evidence="2">Uncharacterized protein</fullName>
    </submittedName>
</protein>
<evidence type="ECO:0000313" key="2">
    <source>
        <dbReference type="EMBL" id="KXZ69131.1"/>
    </source>
</evidence>
<feature type="transmembrane region" description="Helical" evidence="1">
    <location>
        <begin position="35"/>
        <end position="52"/>
    </location>
</feature>
<feature type="transmembrane region" description="Helical" evidence="1">
    <location>
        <begin position="6"/>
        <end position="23"/>
    </location>
</feature>
<evidence type="ECO:0000256" key="1">
    <source>
        <dbReference type="SAM" id="Phobius"/>
    </source>
</evidence>
<dbReference type="EMBL" id="JRHX01000081">
    <property type="protein sequence ID" value="KXZ69131.1"/>
    <property type="molecule type" value="Genomic_DNA"/>
</dbReference>
<evidence type="ECO:0000313" key="3">
    <source>
        <dbReference type="Proteomes" id="UP000075544"/>
    </source>
</evidence>
<feature type="transmembrane region" description="Helical" evidence="1">
    <location>
        <begin position="58"/>
        <end position="78"/>
    </location>
</feature>
<reference evidence="2 3" key="1">
    <citation type="journal article" date="2016" name="Sci. Rep.">
        <title>Genomic and phenotypic characterization of the species Acinetobacter venetianus.</title>
        <authorList>
            <person name="Fondi M."/>
            <person name="Maida I."/>
            <person name="Perrin E."/>
            <person name="Orlandini V."/>
            <person name="La Torre L."/>
            <person name="Bosi E."/>
            <person name="Negroni A."/>
            <person name="Zanaroli G."/>
            <person name="Fava F."/>
            <person name="Decorosi F."/>
            <person name="Giovannetti L."/>
            <person name="Viti C."/>
            <person name="Vaneechoutte M."/>
            <person name="Dijkshoorn L."/>
            <person name="Fani R."/>
        </authorList>
    </citation>
    <scope>NUCLEOTIDE SEQUENCE [LARGE SCALE GENOMIC DNA]</scope>
    <source>
        <strain evidence="2 3">LUH13518</strain>
    </source>
</reference>
<dbReference type="AlphaFoldDB" id="A0A150HRC8"/>
<sequence length="88" mass="10590">MMSLLSGAFINMPWLLLIFVALFQKKIRRKKNGIYFEVLIYVSYLMVMYFFYNNFNKADLFFSILLLIMLFLNLLFYLSSSSHDKFND</sequence>
<name>A0A150HRC8_9GAMM</name>
<dbReference type="PATRIC" id="fig|52133.19.peg.2702"/>